<sequence length="160" mass="18290">MVETQHDMTPRNSLSTFRVNTIKELQKANCLVNERLKTLEAMCNQLHKDNIAHKKENEELIATKSKPVSTAPKQSNVSVDEVYETDEDELATETEWILNKKRYAKKRKANSSPTINSPLKNKNKENVGINDTKTHRPPPIIINDVKDFNKFHVNPRNGGL</sequence>
<dbReference type="AlphaFoldDB" id="A0A0A1XK28"/>
<gene>
    <name evidence="2" type="primary">rpoC_3</name>
    <name evidence="2" type="ORF">g.37897</name>
</gene>
<reference evidence="2" key="1">
    <citation type="submission" date="2014-11" db="EMBL/GenBank/DDBJ databases">
        <authorList>
            <person name="Geib S."/>
        </authorList>
    </citation>
    <scope>NUCLEOTIDE SEQUENCE</scope>
</reference>
<dbReference type="EMBL" id="GBXI01002946">
    <property type="protein sequence ID" value="JAD11346.1"/>
    <property type="molecule type" value="Transcribed_RNA"/>
</dbReference>
<feature type="compositionally biased region" description="Polar residues" evidence="1">
    <location>
        <begin position="66"/>
        <end position="78"/>
    </location>
</feature>
<organism evidence="2">
    <name type="scientific">Zeugodacus cucurbitae</name>
    <name type="common">Melon fruit fly</name>
    <name type="synonym">Bactrocera cucurbitae</name>
    <dbReference type="NCBI Taxonomy" id="28588"/>
    <lineage>
        <taxon>Eukaryota</taxon>
        <taxon>Metazoa</taxon>
        <taxon>Ecdysozoa</taxon>
        <taxon>Arthropoda</taxon>
        <taxon>Hexapoda</taxon>
        <taxon>Insecta</taxon>
        <taxon>Pterygota</taxon>
        <taxon>Neoptera</taxon>
        <taxon>Endopterygota</taxon>
        <taxon>Diptera</taxon>
        <taxon>Brachycera</taxon>
        <taxon>Muscomorpha</taxon>
        <taxon>Tephritoidea</taxon>
        <taxon>Tephritidae</taxon>
        <taxon>Zeugodacus</taxon>
        <taxon>Zeugodacus</taxon>
    </lineage>
</organism>
<proteinExistence type="predicted"/>
<evidence type="ECO:0000313" key="2">
    <source>
        <dbReference type="EMBL" id="JAD11346.1"/>
    </source>
</evidence>
<protein>
    <submittedName>
        <fullName evidence="2">DNA-directed RNA polymerase subunit beta</fullName>
    </submittedName>
</protein>
<keyword evidence="2" id="KW-0804">Transcription</keyword>
<feature type="region of interest" description="Disordered" evidence="1">
    <location>
        <begin position="102"/>
        <end position="139"/>
    </location>
</feature>
<name>A0A0A1XK28_ZEUCU</name>
<dbReference type="GO" id="GO:0000428">
    <property type="term" value="C:DNA-directed RNA polymerase complex"/>
    <property type="evidence" value="ECO:0007669"/>
    <property type="project" value="UniProtKB-KW"/>
</dbReference>
<reference evidence="2" key="2">
    <citation type="journal article" date="2015" name="Gigascience">
        <title>Reconstructing a comprehensive transcriptome assembly of a white-pupal translocated strain of the pest fruit fly Bactrocera cucurbitae.</title>
        <authorList>
            <person name="Sim S.B."/>
            <person name="Calla B."/>
            <person name="Hall B."/>
            <person name="DeRego T."/>
            <person name="Geib S.M."/>
        </authorList>
    </citation>
    <scope>NUCLEOTIDE SEQUENCE</scope>
</reference>
<feature type="region of interest" description="Disordered" evidence="1">
    <location>
        <begin position="62"/>
        <end position="85"/>
    </location>
</feature>
<keyword evidence="2" id="KW-0240">DNA-directed RNA polymerase</keyword>
<accession>A0A0A1XK28</accession>
<evidence type="ECO:0000256" key="1">
    <source>
        <dbReference type="SAM" id="MobiDB-lite"/>
    </source>
</evidence>